<accession>A0ABP1BFN4</accession>
<sequence>MQFRSIVLARTYSAGTLKNKGSIFLLEESHTGVELDPPGGAFCHVQIADVQQVSSNSELCSSLITSRLAESYLKKQSMQPTCVVLVLQRLPLSIAPFLQSSTQQQLLTV</sequence>
<gene>
    <name evidence="1" type="ORF">CSSPJE1EN2_LOCUS16646</name>
</gene>
<name>A0ABP1BFN4_9BRYO</name>
<dbReference type="EMBL" id="OZ023705">
    <property type="protein sequence ID" value="CAK9874205.1"/>
    <property type="molecule type" value="Genomic_DNA"/>
</dbReference>
<organism evidence="1 2">
    <name type="scientific">Sphagnum jensenii</name>
    <dbReference type="NCBI Taxonomy" id="128206"/>
    <lineage>
        <taxon>Eukaryota</taxon>
        <taxon>Viridiplantae</taxon>
        <taxon>Streptophyta</taxon>
        <taxon>Embryophyta</taxon>
        <taxon>Bryophyta</taxon>
        <taxon>Sphagnophytina</taxon>
        <taxon>Sphagnopsida</taxon>
        <taxon>Sphagnales</taxon>
        <taxon>Sphagnaceae</taxon>
        <taxon>Sphagnum</taxon>
    </lineage>
</organism>
<proteinExistence type="predicted"/>
<keyword evidence="2" id="KW-1185">Reference proteome</keyword>
<evidence type="ECO:0000313" key="2">
    <source>
        <dbReference type="Proteomes" id="UP001497522"/>
    </source>
</evidence>
<dbReference type="Proteomes" id="UP001497522">
    <property type="component" value="Chromosome 4"/>
</dbReference>
<reference evidence="1" key="1">
    <citation type="submission" date="2024-03" db="EMBL/GenBank/DDBJ databases">
        <authorList>
            <consortium name="ELIXIR-Norway"/>
            <consortium name="Elixir Norway"/>
        </authorList>
    </citation>
    <scope>NUCLEOTIDE SEQUENCE</scope>
</reference>
<protein>
    <submittedName>
        <fullName evidence="1">Uncharacterized protein</fullName>
    </submittedName>
</protein>
<evidence type="ECO:0000313" key="1">
    <source>
        <dbReference type="EMBL" id="CAK9874205.1"/>
    </source>
</evidence>